<sequence>MSLKLCENSSDEEGVEEVGEKQVKIEEEVEELQTLQSKEGFTSNKSLKAWVTVKDRELLILIDSEATSNFIDSKLMTELKLKEKCSFGQEEIEYLEHLISGKGVSVGPKKIEDMLEWFVPKDLKGLRGFLGLPGYYRKFVKNYGKIAWPLTQLLKKDSFEWWLYEHIASSSIRNLLHCFPYQCEAWEGLEEEIQNDDKLKATVQALLRDPYPG</sequence>
<accession>A0A9D4ZUJ1</accession>
<dbReference type="Gene3D" id="3.30.70.270">
    <property type="match status" value="1"/>
</dbReference>
<dbReference type="PANTHER" id="PTHR33064">
    <property type="entry name" value="POL PROTEIN"/>
    <property type="match status" value="1"/>
</dbReference>
<dbReference type="InterPro" id="IPR043128">
    <property type="entry name" value="Rev_trsase/Diguanyl_cyclase"/>
</dbReference>
<dbReference type="SUPFAM" id="SSF56672">
    <property type="entry name" value="DNA/RNA polymerases"/>
    <property type="match status" value="1"/>
</dbReference>
<organism evidence="2 3">
    <name type="scientific">Pisum sativum</name>
    <name type="common">Garden pea</name>
    <name type="synonym">Lathyrus oleraceus</name>
    <dbReference type="NCBI Taxonomy" id="3888"/>
    <lineage>
        <taxon>Eukaryota</taxon>
        <taxon>Viridiplantae</taxon>
        <taxon>Streptophyta</taxon>
        <taxon>Embryophyta</taxon>
        <taxon>Tracheophyta</taxon>
        <taxon>Spermatophyta</taxon>
        <taxon>Magnoliopsida</taxon>
        <taxon>eudicotyledons</taxon>
        <taxon>Gunneridae</taxon>
        <taxon>Pentapetalae</taxon>
        <taxon>rosids</taxon>
        <taxon>fabids</taxon>
        <taxon>Fabales</taxon>
        <taxon>Fabaceae</taxon>
        <taxon>Papilionoideae</taxon>
        <taxon>50 kb inversion clade</taxon>
        <taxon>NPAAA clade</taxon>
        <taxon>Hologalegina</taxon>
        <taxon>IRL clade</taxon>
        <taxon>Fabeae</taxon>
        <taxon>Lathyrus</taxon>
    </lineage>
</organism>
<evidence type="ECO:0000256" key="1">
    <source>
        <dbReference type="SAM" id="MobiDB-lite"/>
    </source>
</evidence>
<dbReference type="Gramene" id="Psat07G0260300-T1">
    <property type="protein sequence ID" value="KAI5386092.1"/>
    <property type="gene ID" value="KIW84_072603"/>
</dbReference>
<dbReference type="Proteomes" id="UP001058974">
    <property type="component" value="Chromosome 7"/>
</dbReference>
<keyword evidence="3" id="KW-1185">Reference proteome</keyword>
<name>A0A9D4ZUJ1_PEA</name>
<dbReference type="EMBL" id="JAMSHJ010000007">
    <property type="protein sequence ID" value="KAI5386092.1"/>
    <property type="molecule type" value="Genomic_DNA"/>
</dbReference>
<dbReference type="AlphaFoldDB" id="A0A9D4ZUJ1"/>
<dbReference type="PANTHER" id="PTHR33064:SF37">
    <property type="entry name" value="RIBONUCLEASE H"/>
    <property type="match status" value="1"/>
</dbReference>
<feature type="region of interest" description="Disordered" evidence="1">
    <location>
        <begin position="1"/>
        <end position="21"/>
    </location>
</feature>
<protein>
    <submittedName>
        <fullName evidence="2">Uncharacterized protein</fullName>
    </submittedName>
</protein>
<proteinExistence type="predicted"/>
<dbReference type="InterPro" id="IPR051320">
    <property type="entry name" value="Viral_Replic_Matur_Polypro"/>
</dbReference>
<evidence type="ECO:0000313" key="3">
    <source>
        <dbReference type="Proteomes" id="UP001058974"/>
    </source>
</evidence>
<evidence type="ECO:0000313" key="2">
    <source>
        <dbReference type="EMBL" id="KAI5386092.1"/>
    </source>
</evidence>
<comment type="caution">
    <text evidence="2">The sequence shown here is derived from an EMBL/GenBank/DDBJ whole genome shotgun (WGS) entry which is preliminary data.</text>
</comment>
<gene>
    <name evidence="2" type="ORF">KIW84_072603</name>
</gene>
<reference evidence="2 3" key="1">
    <citation type="journal article" date="2022" name="Nat. Genet.">
        <title>Improved pea reference genome and pan-genome highlight genomic features and evolutionary characteristics.</title>
        <authorList>
            <person name="Yang T."/>
            <person name="Liu R."/>
            <person name="Luo Y."/>
            <person name="Hu S."/>
            <person name="Wang D."/>
            <person name="Wang C."/>
            <person name="Pandey M.K."/>
            <person name="Ge S."/>
            <person name="Xu Q."/>
            <person name="Li N."/>
            <person name="Li G."/>
            <person name="Huang Y."/>
            <person name="Saxena R.K."/>
            <person name="Ji Y."/>
            <person name="Li M."/>
            <person name="Yan X."/>
            <person name="He Y."/>
            <person name="Liu Y."/>
            <person name="Wang X."/>
            <person name="Xiang C."/>
            <person name="Varshney R.K."/>
            <person name="Ding H."/>
            <person name="Gao S."/>
            <person name="Zong X."/>
        </authorList>
    </citation>
    <scope>NUCLEOTIDE SEQUENCE [LARGE SCALE GENOMIC DNA]</scope>
    <source>
        <strain evidence="2 3">cv. Zhongwan 6</strain>
    </source>
</reference>
<dbReference type="InterPro" id="IPR043502">
    <property type="entry name" value="DNA/RNA_pol_sf"/>
</dbReference>